<gene>
    <name evidence="1" type="ORF">QAD02_005977</name>
</gene>
<dbReference type="EMBL" id="CM056744">
    <property type="protein sequence ID" value="KAJ8664315.1"/>
    <property type="molecule type" value="Genomic_DNA"/>
</dbReference>
<accession>A0ACC2MZT2</accession>
<reference evidence="1" key="1">
    <citation type="submission" date="2023-04" db="EMBL/GenBank/DDBJ databases">
        <title>A chromosome-level genome assembly of the parasitoid wasp Eretmocerus hayati.</title>
        <authorList>
            <person name="Zhong Y."/>
            <person name="Liu S."/>
            <person name="Liu Y."/>
        </authorList>
    </citation>
    <scope>NUCLEOTIDE SEQUENCE</scope>
    <source>
        <strain evidence="1">ZJU_SS_LIU_2023</strain>
    </source>
</reference>
<name>A0ACC2MZT2_9HYME</name>
<proteinExistence type="predicted"/>
<keyword evidence="2" id="KW-1185">Reference proteome</keyword>
<evidence type="ECO:0000313" key="1">
    <source>
        <dbReference type="EMBL" id="KAJ8664315.1"/>
    </source>
</evidence>
<sequence>MRIHTGEKPFSCEICSKTFKSENNLKSHMMTHANERFSASANPGEVLYPCELCDSKFKHELSLKCHVKGHEFATRFVCKVCGKKLSSNHNLKRHHTKYHKNEESLSPSNTHYAEPTGNPGGSREHVLEYYPEENHSSQLECNDHGRSNDQYQIPPEVVQVDDTGTQPHRASAGHGTGTSSGSCGACSCGQNAVVKPGETCIFDQFGEFSQTGLGPDSEVERGMPIEYSWTGLAPVDSLSPYDQDSEMVQYVDGSVEASIGVEPQVHQSTRMSLESIRMPYCQGDYPVLMEVRSIVDGITRSHRLTQASSYPEQRPHQRQSPE</sequence>
<organism evidence="1 2">
    <name type="scientific">Eretmocerus hayati</name>
    <dbReference type="NCBI Taxonomy" id="131215"/>
    <lineage>
        <taxon>Eukaryota</taxon>
        <taxon>Metazoa</taxon>
        <taxon>Ecdysozoa</taxon>
        <taxon>Arthropoda</taxon>
        <taxon>Hexapoda</taxon>
        <taxon>Insecta</taxon>
        <taxon>Pterygota</taxon>
        <taxon>Neoptera</taxon>
        <taxon>Endopterygota</taxon>
        <taxon>Hymenoptera</taxon>
        <taxon>Apocrita</taxon>
        <taxon>Proctotrupomorpha</taxon>
        <taxon>Chalcidoidea</taxon>
        <taxon>Aphelinidae</taxon>
        <taxon>Aphelininae</taxon>
        <taxon>Eretmocerus</taxon>
    </lineage>
</organism>
<evidence type="ECO:0000313" key="2">
    <source>
        <dbReference type="Proteomes" id="UP001239111"/>
    </source>
</evidence>
<protein>
    <submittedName>
        <fullName evidence="1">Uncharacterized protein</fullName>
    </submittedName>
</protein>
<dbReference type="Proteomes" id="UP001239111">
    <property type="component" value="Chromosome 4"/>
</dbReference>
<comment type="caution">
    <text evidence="1">The sequence shown here is derived from an EMBL/GenBank/DDBJ whole genome shotgun (WGS) entry which is preliminary data.</text>
</comment>